<dbReference type="InterPro" id="IPR038492">
    <property type="entry name" value="GBBH-like_N_sf"/>
</dbReference>
<comment type="catalytic activity">
    <reaction evidence="15">
        <text>N(6),N(6),N(6)-trimethyl-L-lysine + 2-oxoglutarate + O2 = (3S)-3-hydroxy-N(6),N(6),N(6)-trimethyl-L-lysine + succinate + CO2</text>
        <dbReference type="Rhea" id="RHEA:14181"/>
        <dbReference type="ChEBI" id="CHEBI:15379"/>
        <dbReference type="ChEBI" id="CHEBI:16526"/>
        <dbReference type="ChEBI" id="CHEBI:16810"/>
        <dbReference type="ChEBI" id="CHEBI:30031"/>
        <dbReference type="ChEBI" id="CHEBI:58100"/>
        <dbReference type="ChEBI" id="CHEBI:141499"/>
        <dbReference type="EC" id="1.14.11.8"/>
    </reaction>
</comment>
<dbReference type="PANTHER" id="PTHR10696:SF51">
    <property type="entry name" value="TRIMETHYLLYSINE DIOXYGENASE, MITOCHONDRIAL"/>
    <property type="match status" value="1"/>
</dbReference>
<evidence type="ECO:0000256" key="9">
    <source>
        <dbReference type="ARBA" id="ARBA00023002"/>
    </source>
</evidence>
<proteinExistence type="inferred from homology"/>
<evidence type="ECO:0000256" key="1">
    <source>
        <dbReference type="ARBA" id="ARBA00001954"/>
    </source>
</evidence>
<evidence type="ECO:0000256" key="14">
    <source>
        <dbReference type="ARBA" id="ARBA00046008"/>
    </source>
</evidence>
<comment type="cofactor">
    <cofactor evidence="2">
        <name>L-ascorbate</name>
        <dbReference type="ChEBI" id="CHEBI:38290"/>
    </cofactor>
</comment>
<dbReference type="EC" id="1.14.11.8" evidence="5"/>
<dbReference type="GO" id="GO:0045329">
    <property type="term" value="P:carnitine biosynthetic process"/>
    <property type="evidence" value="ECO:0007669"/>
    <property type="project" value="UniProtKB-UniPathway"/>
</dbReference>
<name>R9AG01_WALI9</name>
<dbReference type="Pfam" id="PF06155">
    <property type="entry name" value="GBBH-like_N"/>
    <property type="match status" value="1"/>
</dbReference>
<evidence type="ECO:0000256" key="2">
    <source>
        <dbReference type="ARBA" id="ARBA00001961"/>
    </source>
</evidence>
<dbReference type="UniPathway" id="UPA00118"/>
<keyword evidence="10" id="KW-0408">Iron</keyword>
<evidence type="ECO:0000256" key="11">
    <source>
        <dbReference type="ARBA" id="ARBA00030363"/>
    </source>
</evidence>
<dbReference type="KEGG" id="wic:J056_004465"/>
<evidence type="ECO:0000256" key="7">
    <source>
        <dbReference type="ARBA" id="ARBA00022873"/>
    </source>
</evidence>
<dbReference type="GeneID" id="20377417"/>
<protein>
    <recommendedName>
        <fullName evidence="5">trimethyllysine dioxygenase</fullName>
        <ecNumber evidence="5">1.14.11.8</ecNumber>
    </recommendedName>
    <alternativeName>
        <fullName evidence="12">Epsilon-trimethyllysine 2-oxoglutarate dioxygenase</fullName>
    </alternativeName>
    <alternativeName>
        <fullName evidence="11">TML hydroxylase</fullName>
    </alternativeName>
    <alternativeName>
        <fullName evidence="13">TML-alpha-ketoglutarate dioxygenase</fullName>
    </alternativeName>
</protein>
<dbReference type="SUPFAM" id="SSF51197">
    <property type="entry name" value="Clavaminate synthase-like"/>
    <property type="match status" value="1"/>
</dbReference>
<dbReference type="STRING" id="1299270.R9AG01"/>
<dbReference type="InterPro" id="IPR003819">
    <property type="entry name" value="TauD/TfdA-like"/>
</dbReference>
<dbReference type="Pfam" id="PF02668">
    <property type="entry name" value="TauD"/>
    <property type="match status" value="1"/>
</dbReference>
<evidence type="ECO:0000256" key="10">
    <source>
        <dbReference type="ARBA" id="ARBA00023004"/>
    </source>
</evidence>
<feature type="domain" description="Gamma-butyrobetaine hydroxylase-like N-terminal" evidence="17">
    <location>
        <begin position="14"/>
        <end position="95"/>
    </location>
</feature>
<evidence type="ECO:0000256" key="13">
    <source>
        <dbReference type="ARBA" id="ARBA00032283"/>
    </source>
</evidence>
<dbReference type="OMA" id="EKVCIQP"/>
<dbReference type="Gene3D" id="3.60.130.10">
    <property type="entry name" value="Clavaminate synthase-like"/>
    <property type="match status" value="1"/>
</dbReference>
<dbReference type="RefSeq" id="XP_009267935.1">
    <property type="nucleotide sequence ID" value="XM_009269660.1"/>
</dbReference>
<accession>R9AG01</accession>
<dbReference type="FunFam" id="3.60.130.10:FF:000001">
    <property type="entry name" value="Trimethyllysine dioxygenase, mitochondrial"/>
    <property type="match status" value="1"/>
</dbReference>
<evidence type="ECO:0000256" key="12">
    <source>
        <dbReference type="ARBA" id="ARBA00031778"/>
    </source>
</evidence>
<dbReference type="GO" id="GO:0005506">
    <property type="term" value="F:iron ion binding"/>
    <property type="evidence" value="ECO:0007669"/>
    <property type="project" value="InterPro"/>
</dbReference>
<dbReference type="Gene3D" id="3.30.2020.30">
    <property type="match status" value="1"/>
</dbReference>
<dbReference type="PANTHER" id="PTHR10696">
    <property type="entry name" value="GAMMA-BUTYROBETAINE HYDROXYLASE-RELATED"/>
    <property type="match status" value="1"/>
</dbReference>
<keyword evidence="7" id="KW-0124">Carnitine biosynthesis</keyword>
<comment type="cofactor">
    <cofactor evidence="1">
        <name>Fe(2+)</name>
        <dbReference type="ChEBI" id="CHEBI:29033"/>
    </cofactor>
</comment>
<dbReference type="AlphaFoldDB" id="R9AG01"/>
<evidence type="ECO:0000259" key="16">
    <source>
        <dbReference type="Pfam" id="PF02668"/>
    </source>
</evidence>
<dbReference type="InterPro" id="IPR010376">
    <property type="entry name" value="GBBH-like_N"/>
</dbReference>
<organism evidence="18 19">
    <name type="scientific">Wallemia ichthyophaga (strain EXF-994 / CBS 113033)</name>
    <dbReference type="NCBI Taxonomy" id="1299270"/>
    <lineage>
        <taxon>Eukaryota</taxon>
        <taxon>Fungi</taxon>
        <taxon>Dikarya</taxon>
        <taxon>Basidiomycota</taxon>
        <taxon>Wallemiomycotina</taxon>
        <taxon>Wallemiomycetes</taxon>
        <taxon>Wallemiales</taxon>
        <taxon>Wallemiaceae</taxon>
        <taxon>Wallemia</taxon>
    </lineage>
</organism>
<gene>
    <name evidence="18" type="ORF">J056_004465</name>
</gene>
<evidence type="ECO:0000256" key="4">
    <source>
        <dbReference type="ARBA" id="ARBA00008654"/>
    </source>
</evidence>
<dbReference type="EMBL" id="KE007231">
    <property type="protein sequence ID" value="EOR01144.1"/>
    <property type="molecule type" value="Genomic_DNA"/>
</dbReference>
<evidence type="ECO:0000313" key="19">
    <source>
        <dbReference type="Proteomes" id="UP000014064"/>
    </source>
</evidence>
<dbReference type="GO" id="GO:0005739">
    <property type="term" value="C:mitochondrion"/>
    <property type="evidence" value="ECO:0007669"/>
    <property type="project" value="TreeGrafter"/>
</dbReference>
<keyword evidence="6" id="KW-0479">Metal-binding</keyword>
<keyword evidence="8 18" id="KW-0223">Dioxygenase</keyword>
<dbReference type="GO" id="GO:0050353">
    <property type="term" value="F:trimethyllysine dioxygenase activity"/>
    <property type="evidence" value="ECO:0007669"/>
    <property type="project" value="UniProtKB-EC"/>
</dbReference>
<evidence type="ECO:0000256" key="8">
    <source>
        <dbReference type="ARBA" id="ARBA00022964"/>
    </source>
</evidence>
<feature type="domain" description="TauD/TfdA-like" evidence="16">
    <location>
        <begin position="117"/>
        <end position="367"/>
    </location>
</feature>
<dbReference type="OrthoDB" id="408743at2759"/>
<sequence length="397" mass="46022">MNRIHRLLKPVKVDWNNKLINIHWNDNKSCNFHNLWLRDHSRDAHSFHPITKQRLVDTYAIPDSIQPIEVSQSDTTLSVRWNDNSTCKYPYHWLYNNSYYPKLSEVKRDIKPTWNAQQIRQNTPTTQYTDIVHSDKGILNWLQNIHTHGIGFVEGVPSTPEHTEQLTQQITFIRQTHYGTFWDFTSDLSHGDTAYTDIALGAHTDTTYFTDPIGLQLFHLLQPATVQGGDSLFIDGFHCANILKQLDPPAFDTLSTTPIPSHSVGSQDAIIKPAQQSGYPIINLDNITGELLQIRYNNDDRSVLNALSPKRVEDFYRALKIWNGILNDPRNQFWLPLEKGKVVLFDNWRILHGRSAFSGKRRLCGAYINHDDYMSRLRTLTEKHFDHDLRNEYGTLF</sequence>
<keyword evidence="19" id="KW-1185">Reference proteome</keyword>
<dbReference type="NCBIfam" id="TIGR02410">
    <property type="entry name" value="carnitine_TMLD"/>
    <property type="match status" value="1"/>
</dbReference>
<evidence type="ECO:0000313" key="18">
    <source>
        <dbReference type="EMBL" id="EOR01144.1"/>
    </source>
</evidence>
<evidence type="ECO:0000259" key="17">
    <source>
        <dbReference type="Pfam" id="PF06155"/>
    </source>
</evidence>
<dbReference type="InterPro" id="IPR042098">
    <property type="entry name" value="TauD-like_sf"/>
</dbReference>
<dbReference type="CDD" id="cd00250">
    <property type="entry name" value="CAS_like"/>
    <property type="match status" value="1"/>
</dbReference>
<comment type="pathway">
    <text evidence="3">Amine and polyamine biosynthesis; carnitine biosynthesis.</text>
</comment>
<evidence type="ECO:0000256" key="3">
    <source>
        <dbReference type="ARBA" id="ARBA00005022"/>
    </source>
</evidence>
<dbReference type="FunFam" id="3.30.2020.30:FF:000002">
    <property type="entry name" value="Putative gamma-butyrobetaine dioxygenase"/>
    <property type="match status" value="1"/>
</dbReference>
<dbReference type="InterPro" id="IPR012776">
    <property type="entry name" value="Trimethyllysine_dOase"/>
</dbReference>
<evidence type="ECO:0000256" key="6">
    <source>
        <dbReference type="ARBA" id="ARBA00022723"/>
    </source>
</evidence>
<comment type="function">
    <text evidence="14">Converts trimethyllysine (TML) into hydroxytrimethyllysine (HTML).</text>
</comment>
<evidence type="ECO:0000256" key="5">
    <source>
        <dbReference type="ARBA" id="ARBA00012267"/>
    </source>
</evidence>
<comment type="similarity">
    <text evidence="4">Belongs to the gamma-BBH/TMLD family.</text>
</comment>
<dbReference type="InterPro" id="IPR050411">
    <property type="entry name" value="AlphaKG_dependent_hydroxylases"/>
</dbReference>
<dbReference type="HOGENOM" id="CLU_021859_2_2_1"/>
<dbReference type="Proteomes" id="UP000014064">
    <property type="component" value="Unassembled WGS sequence"/>
</dbReference>
<keyword evidence="9" id="KW-0560">Oxidoreductase</keyword>
<evidence type="ECO:0000256" key="15">
    <source>
        <dbReference type="ARBA" id="ARBA00049334"/>
    </source>
</evidence>
<reference evidence="19" key="1">
    <citation type="journal article" date="2013" name="BMC Genomics">
        <title>Genome and transcriptome sequencing of the halophilic fungus Wallemia ichthyophaga: haloadaptations present and absent.</title>
        <authorList>
            <person name="Zajc J."/>
            <person name="Liu Y."/>
            <person name="Dai W."/>
            <person name="Yang Z."/>
            <person name="Hu J."/>
            <person name="Gostincar C."/>
            <person name="Gunde-Cimerman N."/>
        </authorList>
    </citation>
    <scope>NUCLEOTIDE SEQUENCE [LARGE SCALE GENOMIC DNA]</scope>
    <source>
        <strain evidence="19">EXF-994 / CBS 113033</strain>
    </source>
</reference>
<dbReference type="eggNOG" id="KOG3889">
    <property type="taxonomic scope" value="Eukaryota"/>
</dbReference>